<reference evidence="2 3" key="1">
    <citation type="journal article" date="2013" name="PLoS Genet.">
        <title>Comparative genome structure, secondary metabolite, and effector coding capacity across Cochliobolus pathogens.</title>
        <authorList>
            <person name="Condon B.J."/>
            <person name="Leng Y."/>
            <person name="Wu D."/>
            <person name="Bushley K.E."/>
            <person name="Ohm R.A."/>
            <person name="Otillar R."/>
            <person name="Martin J."/>
            <person name="Schackwitz W."/>
            <person name="Grimwood J."/>
            <person name="MohdZainudin N."/>
            <person name="Xue C."/>
            <person name="Wang R."/>
            <person name="Manning V.A."/>
            <person name="Dhillon B."/>
            <person name="Tu Z.J."/>
            <person name="Steffenson B.J."/>
            <person name="Salamov A."/>
            <person name="Sun H."/>
            <person name="Lowry S."/>
            <person name="LaButti K."/>
            <person name="Han J."/>
            <person name="Copeland A."/>
            <person name="Lindquist E."/>
            <person name="Barry K."/>
            <person name="Schmutz J."/>
            <person name="Baker S.E."/>
            <person name="Ciuffetti L.M."/>
            <person name="Grigoriev I.V."/>
            <person name="Zhong S."/>
            <person name="Turgeon B.G."/>
        </authorList>
    </citation>
    <scope>NUCLEOTIDE SEQUENCE [LARGE SCALE GENOMIC DNA]</scope>
    <source>
        <strain evidence="2 3">26-R-13</strain>
    </source>
</reference>
<keyword evidence="3" id="KW-1185">Reference proteome</keyword>
<name>W6YDL5_COCC2</name>
<evidence type="ECO:0000313" key="2">
    <source>
        <dbReference type="EMBL" id="EUC29271.1"/>
    </source>
</evidence>
<evidence type="ECO:0000256" key="1">
    <source>
        <dbReference type="SAM" id="SignalP"/>
    </source>
</evidence>
<keyword evidence="1" id="KW-0732">Signal</keyword>
<gene>
    <name evidence="2" type="ORF">COCCADRAFT_106947</name>
</gene>
<accession>W6YDL5</accession>
<dbReference type="Proteomes" id="UP000053841">
    <property type="component" value="Unassembled WGS sequence"/>
</dbReference>
<dbReference type="KEGG" id="bze:COCCADRAFT_106947"/>
<feature type="chain" id="PRO_5004885680" evidence="1">
    <location>
        <begin position="19"/>
        <end position="50"/>
    </location>
</feature>
<dbReference type="AlphaFoldDB" id="W6YDL5"/>
<feature type="signal peptide" evidence="1">
    <location>
        <begin position="1"/>
        <end position="18"/>
    </location>
</feature>
<proteinExistence type="predicted"/>
<dbReference type="HOGENOM" id="CLU_3124741_0_0_1"/>
<protein>
    <submittedName>
        <fullName evidence="2">Uncharacterized protein</fullName>
    </submittedName>
</protein>
<dbReference type="EMBL" id="KI964757">
    <property type="protein sequence ID" value="EUC29271.1"/>
    <property type="molecule type" value="Genomic_DNA"/>
</dbReference>
<dbReference type="GeneID" id="19143487"/>
<evidence type="ECO:0000313" key="3">
    <source>
        <dbReference type="Proteomes" id="UP000053841"/>
    </source>
</evidence>
<sequence>MWCPRLDNCACSVPLAILLRIPLIFLHHFQPHDTRCFSRGSIQRSNLLCF</sequence>
<dbReference type="RefSeq" id="XP_007716423.1">
    <property type="nucleotide sequence ID" value="XM_007718233.1"/>
</dbReference>
<organism evidence="2 3">
    <name type="scientific">Cochliobolus carbonum (strain 26-R-13)</name>
    <name type="common">Maize leaf spot fungus</name>
    <name type="synonym">Bipolaris zeicola</name>
    <dbReference type="NCBI Taxonomy" id="930089"/>
    <lineage>
        <taxon>Eukaryota</taxon>
        <taxon>Fungi</taxon>
        <taxon>Dikarya</taxon>
        <taxon>Ascomycota</taxon>
        <taxon>Pezizomycotina</taxon>
        <taxon>Dothideomycetes</taxon>
        <taxon>Pleosporomycetidae</taxon>
        <taxon>Pleosporales</taxon>
        <taxon>Pleosporineae</taxon>
        <taxon>Pleosporaceae</taxon>
        <taxon>Bipolaris</taxon>
    </lineage>
</organism>